<dbReference type="Pfam" id="PF11297">
    <property type="entry name" value="DUF3098"/>
    <property type="match status" value="1"/>
</dbReference>
<keyword evidence="1" id="KW-0472">Membrane</keyword>
<keyword evidence="1" id="KW-1133">Transmembrane helix</keyword>
<evidence type="ECO:0008006" key="4">
    <source>
        <dbReference type="Google" id="ProtNLM"/>
    </source>
</evidence>
<dbReference type="STRING" id="452471.Aasi_0389"/>
<proteinExistence type="predicted"/>
<dbReference type="eggNOG" id="ENOG50334SC">
    <property type="taxonomic scope" value="Bacteria"/>
</dbReference>
<keyword evidence="1" id="KW-0812">Transmembrane</keyword>
<feature type="transmembrane region" description="Helical" evidence="1">
    <location>
        <begin position="12"/>
        <end position="33"/>
    </location>
</feature>
<feature type="transmembrane region" description="Helical" evidence="1">
    <location>
        <begin position="45"/>
        <end position="69"/>
    </location>
</feature>
<dbReference type="AlphaFoldDB" id="B3ERF8"/>
<dbReference type="KEGG" id="aas:Aasi_0389"/>
<evidence type="ECO:0000313" key="2">
    <source>
        <dbReference type="EMBL" id="ACE05810.1"/>
    </source>
</evidence>
<evidence type="ECO:0000256" key="1">
    <source>
        <dbReference type="SAM" id="Phobius"/>
    </source>
</evidence>
<evidence type="ECO:0000313" key="3">
    <source>
        <dbReference type="Proteomes" id="UP000001227"/>
    </source>
</evidence>
<dbReference type="OrthoDB" id="963379at2"/>
<dbReference type="EMBL" id="CP001102">
    <property type="protein sequence ID" value="ACE05810.1"/>
    <property type="molecule type" value="Genomic_DNA"/>
</dbReference>
<dbReference type="RefSeq" id="WP_012472570.1">
    <property type="nucleotide sequence ID" value="NC_010830.1"/>
</dbReference>
<dbReference type="Proteomes" id="UP000001227">
    <property type="component" value="Chromosome"/>
</dbReference>
<dbReference type="HOGENOM" id="CLU_176977_3_0_10"/>
<organism evidence="2 3">
    <name type="scientific">Amoebophilus asiaticus (strain 5a2)</name>
    <dbReference type="NCBI Taxonomy" id="452471"/>
    <lineage>
        <taxon>Bacteria</taxon>
        <taxon>Pseudomonadati</taxon>
        <taxon>Bacteroidota</taxon>
        <taxon>Cytophagia</taxon>
        <taxon>Cytophagales</taxon>
        <taxon>Amoebophilaceae</taxon>
        <taxon>Candidatus Amoebophilus</taxon>
    </lineage>
</organism>
<protein>
    <recommendedName>
        <fullName evidence="4">DUF3098 domain-containing protein</fullName>
    </recommendedName>
</protein>
<sequence>MKQQQTNKLPFCKINYTLLVTGFILIFIGYVLMSLDKEPYGFGTLGITIGPIMLVLGFIIEFFAIMYTAKRK</sequence>
<gene>
    <name evidence="2" type="ordered locus">Aasi_0389</name>
</gene>
<keyword evidence="3" id="KW-1185">Reference proteome</keyword>
<name>B3ERF8_AMOA5</name>
<accession>B3ERF8</accession>
<reference evidence="2 3" key="1">
    <citation type="journal article" date="2010" name="J. Bacteriol.">
        <title>The genome of the amoeba symbiont 'Candidatus Amoebophilus asiaticus' reveals common mechanisms for host cell interaction among amoeba-associated bacteria.</title>
        <authorList>
            <person name="Schmitz-Esser S."/>
            <person name="Tischler P."/>
            <person name="Arnold R."/>
            <person name="Montanaro J."/>
            <person name="Wagner M."/>
            <person name="Rattei T."/>
            <person name="Horn M."/>
        </authorList>
    </citation>
    <scope>NUCLEOTIDE SEQUENCE [LARGE SCALE GENOMIC DNA]</scope>
    <source>
        <strain evidence="2 3">5a2</strain>
    </source>
</reference>
<dbReference type="InterPro" id="IPR021448">
    <property type="entry name" value="DUF3098"/>
</dbReference>